<dbReference type="Gene3D" id="3.90.550.10">
    <property type="entry name" value="Spore Coat Polysaccharide Biosynthesis Protein SpsA, Chain A"/>
    <property type="match status" value="1"/>
</dbReference>
<dbReference type="EMBL" id="FPBV01000020">
    <property type="protein sequence ID" value="SFV01979.1"/>
    <property type="molecule type" value="Genomic_DNA"/>
</dbReference>
<dbReference type="eggNOG" id="COG0517">
    <property type="taxonomic scope" value="Bacteria"/>
</dbReference>
<reference evidence="4" key="1">
    <citation type="submission" date="2016-10" db="EMBL/GenBank/DDBJ databases">
        <authorList>
            <person name="Varghese N."/>
        </authorList>
    </citation>
    <scope>NUCLEOTIDE SEQUENCE [LARGE SCALE GENOMIC DNA]</scope>
    <source>
        <strain evidence="4">DSM 17980</strain>
    </source>
</reference>
<keyword evidence="1" id="KW-0129">CBS domain</keyword>
<dbReference type="InterPro" id="IPR050486">
    <property type="entry name" value="Mannose-1P_guanyltransferase"/>
</dbReference>
<dbReference type="AlphaFoldDB" id="A0A1I7KWZ9"/>
<proteinExistence type="predicted"/>
<accession>A0A1I7KWZ9</accession>
<dbReference type="CDD" id="cd04607">
    <property type="entry name" value="CBS_pair_NTP_transferase_assoc"/>
    <property type="match status" value="1"/>
</dbReference>
<dbReference type="InterPro" id="IPR005835">
    <property type="entry name" value="NTP_transferase_dom"/>
</dbReference>
<protein>
    <submittedName>
        <fullName evidence="3">CBS domain-containing protein</fullName>
    </submittedName>
</protein>
<dbReference type="InterPro" id="IPR046342">
    <property type="entry name" value="CBS_dom_sf"/>
</dbReference>
<dbReference type="eggNOG" id="COG1208">
    <property type="taxonomic scope" value="Bacteria"/>
</dbReference>
<evidence type="ECO:0000313" key="3">
    <source>
        <dbReference type="EMBL" id="SFV01979.1"/>
    </source>
</evidence>
<dbReference type="SUPFAM" id="SSF53448">
    <property type="entry name" value="Nucleotide-diphospho-sugar transferases"/>
    <property type="match status" value="1"/>
</dbReference>
<keyword evidence="4" id="KW-1185">Reference proteome</keyword>
<dbReference type="PANTHER" id="PTHR22572">
    <property type="entry name" value="SUGAR-1-PHOSPHATE GUANYL TRANSFERASE"/>
    <property type="match status" value="1"/>
</dbReference>
<name>A0A1I7KWZ9_9BACL</name>
<dbReference type="CDD" id="cd06426">
    <property type="entry name" value="NTP_transferase_like_2"/>
    <property type="match status" value="1"/>
</dbReference>
<feature type="domain" description="CBS" evidence="2">
    <location>
        <begin position="1"/>
        <end position="58"/>
    </location>
</feature>
<evidence type="ECO:0000256" key="1">
    <source>
        <dbReference type="PROSITE-ProRule" id="PRU00703"/>
    </source>
</evidence>
<dbReference type="Pfam" id="PF00571">
    <property type="entry name" value="CBS"/>
    <property type="match status" value="2"/>
</dbReference>
<dbReference type="Proteomes" id="UP000183508">
    <property type="component" value="Unassembled WGS sequence"/>
</dbReference>
<evidence type="ECO:0000313" key="4">
    <source>
        <dbReference type="Proteomes" id="UP000183508"/>
    </source>
</evidence>
<organism evidence="3 4">
    <name type="scientific">Alicyclobacillus macrosporangiidus</name>
    <dbReference type="NCBI Taxonomy" id="392015"/>
    <lineage>
        <taxon>Bacteria</taxon>
        <taxon>Bacillati</taxon>
        <taxon>Bacillota</taxon>
        <taxon>Bacilli</taxon>
        <taxon>Bacillales</taxon>
        <taxon>Alicyclobacillaceae</taxon>
        <taxon>Alicyclobacillus</taxon>
    </lineage>
</organism>
<dbReference type="SUPFAM" id="SSF54631">
    <property type="entry name" value="CBS-domain pair"/>
    <property type="match status" value="1"/>
</dbReference>
<dbReference type="InterPro" id="IPR029044">
    <property type="entry name" value="Nucleotide-diphossugar_trans"/>
</dbReference>
<dbReference type="InterPro" id="IPR000644">
    <property type="entry name" value="CBS_dom"/>
</dbReference>
<dbReference type="PROSITE" id="PS51371">
    <property type="entry name" value="CBS"/>
    <property type="match status" value="1"/>
</dbReference>
<sequence>MRTCSHIMIAPTTSLQETIQIIDADARQIALVVDDHSRLMGTVTDGDVRRAILRGVGLNEPVRSIMNMYPTVVAHGTPSQTIYALMLRKGVRRIPVVDGGRRVIGLEMFEDYVDSPKRENWVVIMAGGLGTRLAPLTDTCPKPLLKVGPKPILEIILESLIAHSFHRFFFSVNYRAEMIESYFGDGRKWGVRIEYLREQKRLGTAGALSLLPHEPAQPILVMNGDLLTSVDFGHLLAFHTENQSIATMCIREHVHAIPYGVVHIDGHNFLAMEEKPVQRMFVNAGIYVIAPEVLRLLEKDTCIDMTSLFDRLASQKSPVHVFPVREYWLDIGKMDDYVRANQEYGEVFL</sequence>
<gene>
    <name evidence="3" type="ORF">SAMN05421543_12061</name>
</gene>
<dbReference type="Gene3D" id="3.10.580.10">
    <property type="entry name" value="CBS-domain"/>
    <property type="match status" value="1"/>
</dbReference>
<dbReference type="Pfam" id="PF00483">
    <property type="entry name" value="NTP_transferase"/>
    <property type="match status" value="1"/>
</dbReference>
<dbReference type="STRING" id="392015.SAMN05421543_12061"/>
<evidence type="ECO:0000259" key="2">
    <source>
        <dbReference type="PROSITE" id="PS51371"/>
    </source>
</evidence>